<dbReference type="AlphaFoldDB" id="A0A1I5AZ43"/>
<keyword evidence="2" id="KW-1185">Reference proteome</keyword>
<evidence type="ECO:0000313" key="1">
    <source>
        <dbReference type="EMBL" id="SFN67650.1"/>
    </source>
</evidence>
<protein>
    <submittedName>
        <fullName evidence="1">Type IV secretion system protein TrbL</fullName>
    </submittedName>
</protein>
<name>A0A1I5AZ43_9PROT</name>
<sequence length="70" mass="7372">MIQNTLAGRVLHLGRGGLRQAMGTSARFAADMGSHLAKGSMDVVKTKIADTGTALAKLQAEKLPQQLEPI</sequence>
<dbReference type="Proteomes" id="UP000183107">
    <property type="component" value="Unassembled WGS sequence"/>
</dbReference>
<dbReference type="EMBL" id="FOVJ01000002">
    <property type="protein sequence ID" value="SFN67650.1"/>
    <property type="molecule type" value="Genomic_DNA"/>
</dbReference>
<reference evidence="2" key="1">
    <citation type="submission" date="2016-10" db="EMBL/GenBank/DDBJ databases">
        <authorList>
            <person name="Varghese N."/>
        </authorList>
    </citation>
    <scope>NUCLEOTIDE SEQUENCE [LARGE SCALE GENOMIC DNA]</scope>
    <source>
        <strain evidence="2">Nsp8</strain>
    </source>
</reference>
<proteinExistence type="predicted"/>
<evidence type="ECO:0000313" key="2">
    <source>
        <dbReference type="Proteomes" id="UP000183107"/>
    </source>
</evidence>
<organism evidence="1 2">
    <name type="scientific">Nitrosospira briensis</name>
    <dbReference type="NCBI Taxonomy" id="35799"/>
    <lineage>
        <taxon>Bacteria</taxon>
        <taxon>Pseudomonadati</taxon>
        <taxon>Pseudomonadota</taxon>
        <taxon>Betaproteobacteria</taxon>
        <taxon>Nitrosomonadales</taxon>
        <taxon>Nitrosomonadaceae</taxon>
        <taxon>Nitrosospira</taxon>
    </lineage>
</organism>
<accession>A0A1I5AZ43</accession>
<gene>
    <name evidence="1" type="ORF">SAMN05216386_1592</name>
</gene>